<proteinExistence type="predicted"/>
<dbReference type="AlphaFoldDB" id="A0A6M3IPF8"/>
<name>A0A6M3IPF8_9ZZZZ</name>
<gene>
    <name evidence="1" type="ORF">MM415B01315_0002</name>
</gene>
<protein>
    <submittedName>
        <fullName evidence="1">Uncharacterized protein</fullName>
    </submittedName>
</protein>
<accession>A0A6M3IPF8</accession>
<sequence length="95" mass="11254">MKGKYTERIHVQRLIKMLNKKDPCNCCPAAYYYAGHNLPYIMWDIDKQNPCVVCTKFVEIYETIGAYCPCNVLGKERAIKRTWEMIEEKYPELIK</sequence>
<evidence type="ECO:0000313" key="1">
    <source>
        <dbReference type="EMBL" id="QJA59293.1"/>
    </source>
</evidence>
<dbReference type="EMBL" id="MT141364">
    <property type="protein sequence ID" value="QJA59293.1"/>
    <property type="molecule type" value="Genomic_DNA"/>
</dbReference>
<reference evidence="1" key="1">
    <citation type="submission" date="2020-03" db="EMBL/GenBank/DDBJ databases">
        <title>The deep terrestrial virosphere.</title>
        <authorList>
            <person name="Holmfeldt K."/>
            <person name="Nilsson E."/>
            <person name="Simone D."/>
            <person name="Lopez-Fernandez M."/>
            <person name="Wu X."/>
            <person name="de Brujin I."/>
            <person name="Lundin D."/>
            <person name="Andersson A."/>
            <person name="Bertilsson S."/>
            <person name="Dopson M."/>
        </authorList>
    </citation>
    <scope>NUCLEOTIDE SEQUENCE</scope>
    <source>
        <strain evidence="1">MM415B01315</strain>
    </source>
</reference>
<organism evidence="1">
    <name type="scientific">viral metagenome</name>
    <dbReference type="NCBI Taxonomy" id="1070528"/>
    <lineage>
        <taxon>unclassified sequences</taxon>
        <taxon>metagenomes</taxon>
        <taxon>organismal metagenomes</taxon>
    </lineage>
</organism>